<protein>
    <submittedName>
        <fullName evidence="2">Uncharacterized protein</fullName>
    </submittedName>
</protein>
<organism evidence="2 3">
    <name type="scientific">Rhododendron griersonianum</name>
    <dbReference type="NCBI Taxonomy" id="479676"/>
    <lineage>
        <taxon>Eukaryota</taxon>
        <taxon>Viridiplantae</taxon>
        <taxon>Streptophyta</taxon>
        <taxon>Embryophyta</taxon>
        <taxon>Tracheophyta</taxon>
        <taxon>Spermatophyta</taxon>
        <taxon>Magnoliopsida</taxon>
        <taxon>eudicotyledons</taxon>
        <taxon>Gunneridae</taxon>
        <taxon>Pentapetalae</taxon>
        <taxon>asterids</taxon>
        <taxon>Ericales</taxon>
        <taxon>Ericaceae</taxon>
        <taxon>Ericoideae</taxon>
        <taxon>Rhodoreae</taxon>
        <taxon>Rhododendron</taxon>
    </lineage>
</organism>
<dbReference type="Proteomes" id="UP000823749">
    <property type="component" value="Chromosome 11"/>
</dbReference>
<accession>A0AAV6I7W0</accession>
<sequence>MRFTSPVVDGLYAIVRELNDLNDRQKFNGDLINSIRFYEVSKGQHRLKRVKFVGITNLGVRFPDLQGDNLERQGVIEDLTQLHDIVDKVAQKDPHDPRSMLPVFILFQDPEYRPIAGMSSNDLKKLSYFNYSHPIFFNKKRWSKFVYKVHEIQLRNETYFNR</sequence>
<dbReference type="AlphaFoldDB" id="A0AAV6I7W0"/>
<keyword evidence="3" id="KW-1185">Reference proteome</keyword>
<gene>
    <name evidence="1" type="ORF">RHGRI_031413</name>
    <name evidence="2" type="ORF">RHGRI_031420</name>
</gene>
<evidence type="ECO:0000313" key="2">
    <source>
        <dbReference type="EMBL" id="KAG5524738.1"/>
    </source>
</evidence>
<name>A0AAV6I7W0_9ERIC</name>
<dbReference type="EMBL" id="JACTNZ010000011">
    <property type="protein sequence ID" value="KAG5524738.1"/>
    <property type="molecule type" value="Genomic_DNA"/>
</dbReference>
<reference evidence="2" key="1">
    <citation type="submission" date="2020-08" db="EMBL/GenBank/DDBJ databases">
        <title>Plant Genome Project.</title>
        <authorList>
            <person name="Zhang R.-G."/>
        </authorList>
    </citation>
    <scope>NUCLEOTIDE SEQUENCE</scope>
    <source>
        <strain evidence="2">WSP0</strain>
        <tissue evidence="2">Leaf</tissue>
    </source>
</reference>
<proteinExistence type="predicted"/>
<dbReference type="EMBL" id="JACTNZ010000011">
    <property type="protein sequence ID" value="KAG5524729.1"/>
    <property type="molecule type" value="Genomic_DNA"/>
</dbReference>
<evidence type="ECO:0000313" key="1">
    <source>
        <dbReference type="EMBL" id="KAG5524729.1"/>
    </source>
</evidence>
<comment type="caution">
    <text evidence="2">The sequence shown here is derived from an EMBL/GenBank/DDBJ whole genome shotgun (WGS) entry which is preliminary data.</text>
</comment>
<evidence type="ECO:0000313" key="3">
    <source>
        <dbReference type="Proteomes" id="UP000823749"/>
    </source>
</evidence>